<dbReference type="Proteomes" id="UP001500843">
    <property type="component" value="Unassembled WGS sequence"/>
</dbReference>
<dbReference type="EMBL" id="BAABHM010000035">
    <property type="protein sequence ID" value="GAA4722840.1"/>
    <property type="molecule type" value="Genomic_DNA"/>
</dbReference>
<evidence type="ECO:0000313" key="1">
    <source>
        <dbReference type="EMBL" id="GAA4722840.1"/>
    </source>
</evidence>
<organism evidence="1 2">
    <name type="scientific">Promicromonospora umidemergens</name>
    <dbReference type="NCBI Taxonomy" id="629679"/>
    <lineage>
        <taxon>Bacteria</taxon>
        <taxon>Bacillati</taxon>
        <taxon>Actinomycetota</taxon>
        <taxon>Actinomycetes</taxon>
        <taxon>Micrococcales</taxon>
        <taxon>Promicromonosporaceae</taxon>
        <taxon>Promicromonospora</taxon>
    </lineage>
</organism>
<dbReference type="RefSeq" id="WP_253868624.1">
    <property type="nucleotide sequence ID" value="NZ_BAABHM010000035.1"/>
</dbReference>
<gene>
    <name evidence="1" type="ORF">GCM10023198_54430</name>
</gene>
<comment type="caution">
    <text evidence="1">The sequence shown here is derived from an EMBL/GenBank/DDBJ whole genome shotgun (WGS) entry which is preliminary data.</text>
</comment>
<keyword evidence="2" id="KW-1185">Reference proteome</keyword>
<reference evidence="2" key="1">
    <citation type="journal article" date="2019" name="Int. J. Syst. Evol. Microbiol.">
        <title>The Global Catalogue of Microorganisms (GCM) 10K type strain sequencing project: providing services to taxonomists for standard genome sequencing and annotation.</title>
        <authorList>
            <consortium name="The Broad Institute Genomics Platform"/>
            <consortium name="The Broad Institute Genome Sequencing Center for Infectious Disease"/>
            <person name="Wu L."/>
            <person name="Ma J."/>
        </authorList>
    </citation>
    <scope>NUCLEOTIDE SEQUENCE [LARGE SCALE GENOMIC DNA]</scope>
    <source>
        <strain evidence="2">JCM 17975</strain>
    </source>
</reference>
<proteinExistence type="predicted"/>
<accession>A0ABP8Y9P0</accession>
<evidence type="ECO:0008006" key="3">
    <source>
        <dbReference type="Google" id="ProtNLM"/>
    </source>
</evidence>
<protein>
    <recommendedName>
        <fullName evidence="3">Phosphotransferase family enzyme</fullName>
    </recommendedName>
</protein>
<evidence type="ECO:0000313" key="2">
    <source>
        <dbReference type="Proteomes" id="UP001500843"/>
    </source>
</evidence>
<sequence length="216" mass="23432">MSPFETFRHLSHREAAGRLLADGWNVCGVGDWATVWRSPEGTQVARVSPFEPAYEIFVNLCRGLEGHPLLPRIDVDTPLAGGGRLTAMEFLLPVDAAEANGVVERWAAALPDDPISEVRRRAEQLDAEAATSIPFWGGLDHNPGNVMKNAAGEIKLVDLFYAAGLEIYRVLLEDPAKIAEAFAADRRQYLCDIAAVARRSAPDELAALRAAAESIA</sequence>
<name>A0ABP8Y9P0_9MICO</name>